<reference evidence="2" key="1">
    <citation type="journal article" date="2014" name="Int. J. Syst. Evol. Microbiol.">
        <title>Complete genome sequence of Corynebacterium casei LMG S-19264T (=DSM 44701T), isolated from a smear-ripened cheese.</title>
        <authorList>
            <consortium name="US DOE Joint Genome Institute (JGI-PGF)"/>
            <person name="Walter F."/>
            <person name="Albersmeier A."/>
            <person name="Kalinowski J."/>
            <person name="Ruckert C."/>
        </authorList>
    </citation>
    <scope>NUCLEOTIDE SEQUENCE</scope>
    <source>
        <strain evidence="2">JCM 3035</strain>
    </source>
</reference>
<gene>
    <name evidence="2" type="ORF">GCM10010094_71590</name>
</gene>
<dbReference type="Proteomes" id="UP000637788">
    <property type="component" value="Unassembled WGS sequence"/>
</dbReference>
<evidence type="ECO:0000256" key="1">
    <source>
        <dbReference type="SAM" id="MobiDB-lite"/>
    </source>
</evidence>
<organism evidence="2 3">
    <name type="scientific">Streptomyces flaveus</name>
    <dbReference type="NCBI Taxonomy" id="66370"/>
    <lineage>
        <taxon>Bacteria</taxon>
        <taxon>Bacillati</taxon>
        <taxon>Actinomycetota</taxon>
        <taxon>Actinomycetes</taxon>
        <taxon>Kitasatosporales</taxon>
        <taxon>Streptomycetaceae</taxon>
        <taxon>Streptomyces</taxon>
        <taxon>Streptomyces aurantiacus group</taxon>
    </lineage>
</organism>
<feature type="region of interest" description="Disordered" evidence="1">
    <location>
        <begin position="20"/>
        <end position="49"/>
    </location>
</feature>
<evidence type="ECO:0000313" key="2">
    <source>
        <dbReference type="EMBL" id="GGL00655.1"/>
    </source>
</evidence>
<keyword evidence="3" id="KW-1185">Reference proteome</keyword>
<name>A0A917RD69_9ACTN</name>
<reference evidence="2" key="2">
    <citation type="submission" date="2020-09" db="EMBL/GenBank/DDBJ databases">
        <authorList>
            <person name="Sun Q."/>
            <person name="Ohkuma M."/>
        </authorList>
    </citation>
    <scope>NUCLEOTIDE SEQUENCE</scope>
    <source>
        <strain evidence="2">JCM 3035</strain>
    </source>
</reference>
<protein>
    <submittedName>
        <fullName evidence="2">Uncharacterized protein</fullName>
    </submittedName>
</protein>
<dbReference type="AlphaFoldDB" id="A0A917RD69"/>
<accession>A0A917RD69</accession>
<comment type="caution">
    <text evidence="2">The sequence shown here is derived from an EMBL/GenBank/DDBJ whole genome shotgun (WGS) entry which is preliminary data.</text>
</comment>
<proteinExistence type="predicted"/>
<evidence type="ECO:0000313" key="3">
    <source>
        <dbReference type="Proteomes" id="UP000637788"/>
    </source>
</evidence>
<sequence length="122" mass="12881">MPKRIAEASWSAMERMATMTASTVTPQDARPVQPGASGTDAKSAGAAAERAVTHHTVTLDVFGARLELPPPEQLAFLAGVGVLAALEILEWPVALVLAVGHQLTHSHHGRVLREFGQALEEA</sequence>
<dbReference type="EMBL" id="BMPQ01000026">
    <property type="protein sequence ID" value="GGL00655.1"/>
    <property type="molecule type" value="Genomic_DNA"/>
</dbReference>